<reference evidence="2" key="1">
    <citation type="submission" date="2020-08" db="EMBL/GenBank/DDBJ databases">
        <title>Genome public.</title>
        <authorList>
            <person name="Liu C."/>
            <person name="Sun Q."/>
        </authorList>
    </citation>
    <scope>NUCLEOTIDE SEQUENCE</scope>
    <source>
        <strain evidence="2">NSJ-40</strain>
    </source>
</reference>
<protein>
    <submittedName>
        <fullName evidence="2">Uncharacterized protein</fullName>
    </submittedName>
</protein>
<accession>A0A926HRX8</accession>
<feature type="region of interest" description="Disordered" evidence="1">
    <location>
        <begin position="1"/>
        <end position="25"/>
    </location>
</feature>
<gene>
    <name evidence="2" type="ORF">IAG03_04335</name>
</gene>
<dbReference type="AlphaFoldDB" id="A0A926HRX8"/>
<proteinExistence type="predicted"/>
<dbReference type="Proteomes" id="UP000651482">
    <property type="component" value="Unassembled WGS sequence"/>
</dbReference>
<dbReference type="EMBL" id="JACRSN010000005">
    <property type="protein sequence ID" value="MBC8533240.1"/>
    <property type="molecule type" value="Genomic_DNA"/>
</dbReference>
<organism evidence="2 3">
    <name type="scientific">Yeguia hominis</name>
    <dbReference type="NCBI Taxonomy" id="2763662"/>
    <lineage>
        <taxon>Bacteria</taxon>
        <taxon>Bacillati</taxon>
        <taxon>Bacillota</taxon>
        <taxon>Clostridia</taxon>
        <taxon>Eubacteriales</taxon>
        <taxon>Yeguiaceae</taxon>
        <taxon>Yeguia</taxon>
    </lineage>
</organism>
<sequence length="64" mass="7433">MSFLENGQPPILKMASPEHTRRPMQNVADNSREAYDASLRELLFSGTDLDDMIFYGEDWRPSER</sequence>
<keyword evidence="3" id="KW-1185">Reference proteome</keyword>
<name>A0A926HRX8_9FIRM</name>
<evidence type="ECO:0000313" key="3">
    <source>
        <dbReference type="Proteomes" id="UP000651482"/>
    </source>
</evidence>
<dbReference type="RefSeq" id="WP_249318591.1">
    <property type="nucleotide sequence ID" value="NZ_JACRSN010000005.1"/>
</dbReference>
<comment type="caution">
    <text evidence="2">The sequence shown here is derived from an EMBL/GenBank/DDBJ whole genome shotgun (WGS) entry which is preliminary data.</text>
</comment>
<evidence type="ECO:0000313" key="2">
    <source>
        <dbReference type="EMBL" id="MBC8533240.1"/>
    </source>
</evidence>
<evidence type="ECO:0000256" key="1">
    <source>
        <dbReference type="SAM" id="MobiDB-lite"/>
    </source>
</evidence>